<organism evidence="3">
    <name type="scientific">Caenorhabditis remanei</name>
    <name type="common">Caenorhabditis vulgaris</name>
    <dbReference type="NCBI Taxonomy" id="31234"/>
    <lineage>
        <taxon>Eukaryota</taxon>
        <taxon>Metazoa</taxon>
        <taxon>Ecdysozoa</taxon>
        <taxon>Nematoda</taxon>
        <taxon>Chromadorea</taxon>
        <taxon>Rhabditida</taxon>
        <taxon>Rhabditina</taxon>
        <taxon>Rhabditomorpha</taxon>
        <taxon>Rhabditoidea</taxon>
        <taxon>Rhabditidae</taxon>
        <taxon>Peloderinae</taxon>
        <taxon>Caenorhabditis</taxon>
    </lineage>
</organism>
<evidence type="ECO:0000313" key="2">
    <source>
        <dbReference type="EMBL" id="EFO85003.1"/>
    </source>
</evidence>
<evidence type="ECO:0000313" key="3">
    <source>
        <dbReference type="Proteomes" id="UP000008281"/>
    </source>
</evidence>
<dbReference type="Proteomes" id="UP000008281">
    <property type="component" value="Unassembled WGS sequence"/>
</dbReference>
<accession>E3N3L4</accession>
<feature type="domain" description="Sdz-33 F-box" evidence="1">
    <location>
        <begin position="128"/>
        <end position="182"/>
    </location>
</feature>
<dbReference type="Pfam" id="PF07735">
    <property type="entry name" value="FBA_2"/>
    <property type="match status" value="1"/>
</dbReference>
<dbReference type="PANTHER" id="PTHR21503">
    <property type="entry name" value="F-BOX-CONTAINING HYPOTHETICAL PROTEIN C.ELEGANS"/>
    <property type="match status" value="1"/>
</dbReference>
<gene>
    <name evidence="2" type="ORF">CRE_22059</name>
</gene>
<protein>
    <recommendedName>
        <fullName evidence="1">Sdz-33 F-box domain-containing protein</fullName>
    </recommendedName>
</protein>
<dbReference type="HOGENOM" id="CLU_028840_6_0_1"/>
<dbReference type="InParanoid" id="E3N3L4"/>
<reference evidence="2" key="1">
    <citation type="submission" date="2007-07" db="EMBL/GenBank/DDBJ databases">
        <title>PCAP assembly of the Caenorhabditis remanei genome.</title>
        <authorList>
            <consortium name="The Caenorhabditis remanei Sequencing Consortium"/>
            <person name="Wilson R.K."/>
        </authorList>
    </citation>
    <scope>NUCLEOTIDE SEQUENCE [LARGE SCALE GENOMIC DNA]</scope>
    <source>
        <strain evidence="2">PB4641</strain>
    </source>
</reference>
<evidence type="ECO:0000259" key="1">
    <source>
        <dbReference type="Pfam" id="PF07735"/>
    </source>
</evidence>
<name>E3N3L4_CAERE</name>
<dbReference type="InterPro" id="IPR012885">
    <property type="entry name" value="F-box_Sdz-33"/>
</dbReference>
<dbReference type="PANTHER" id="PTHR21503:SF52">
    <property type="entry name" value="F-BOX DOMAIN-CONTAINING PROTEIN"/>
    <property type="match status" value="1"/>
</dbReference>
<dbReference type="AlphaFoldDB" id="E3N3L4"/>
<dbReference type="EMBL" id="DS268519">
    <property type="protein sequence ID" value="EFO85003.1"/>
    <property type="molecule type" value="Genomic_DNA"/>
</dbReference>
<keyword evidence="3" id="KW-1185">Reference proteome</keyword>
<sequence length="194" mass="22387">MDVLPVLRLPGVVLCEVIKSLNIERSLTVSVIFILKGIKTFWNNHREGFLSLILITTYNCYSYQSTLSELFDVQVVEFKTLTIELKGSKDEKLLWKQIISNFWQVEDLRIFSVANSGFIPVFTSWPQKINIRNSYWFTLETILACTSTTILLGRSRLENKDLDVILRKWKAGGFLTLKRLTIDSRNFTGDGEQI</sequence>
<proteinExistence type="predicted"/>